<dbReference type="SUPFAM" id="SSF51735">
    <property type="entry name" value="NAD(P)-binding Rossmann-fold domains"/>
    <property type="match status" value="1"/>
</dbReference>
<accession>A0ABY4HYP7</accession>
<dbReference type="PANTHER" id="PTHR43162:SF1">
    <property type="entry name" value="PRESTALK A DIFFERENTIATION PROTEIN A"/>
    <property type="match status" value="1"/>
</dbReference>
<name>A0ABY4HYP7_CHIFI</name>
<dbReference type="Gene3D" id="3.40.50.720">
    <property type="entry name" value="NAD(P)-binding Rossmann-like Domain"/>
    <property type="match status" value="1"/>
</dbReference>
<protein>
    <submittedName>
        <fullName evidence="2">NAD(P)H-binding protein</fullName>
    </submittedName>
</protein>
<gene>
    <name evidence="2" type="ORF">MYF79_27455</name>
</gene>
<keyword evidence="3" id="KW-1185">Reference proteome</keyword>
<proteinExistence type="predicted"/>
<evidence type="ECO:0000259" key="1">
    <source>
        <dbReference type="Pfam" id="PF13460"/>
    </source>
</evidence>
<dbReference type="RefSeq" id="WP_247811071.1">
    <property type="nucleotide sequence ID" value="NZ_CP095855.1"/>
</dbReference>
<sequence length="294" mass="30804">MKIIVTGSLGHISKPLTGILTAAGHDVTVISSDAGKVEAIGALGAKAAIGSIADVAFLTKTFTGADAIYTMVPPNFGASDYRQYIGDMGKNYAAAIRASGVARVVNLSSIGAHLDKGTGPIAGLHDVEETLNALDNVAVKHLRAGFFYVNFFTNIDMIKKNGILGSNYSQDARLVLVHPRDIAAAAASDLQGSFSGKSYYYVISDDQKIAAIVKALGTAIGKPDLPWVEFSDEDSLAGMTGAGLSPAVASVFVEMGTAIRNGILWEDYDKNKPATYGKTKLGDFAEEFAAVYKG</sequence>
<dbReference type="InterPro" id="IPR016040">
    <property type="entry name" value="NAD(P)-bd_dom"/>
</dbReference>
<evidence type="ECO:0000313" key="3">
    <source>
        <dbReference type="Proteomes" id="UP000830198"/>
    </source>
</evidence>
<dbReference type="InterPro" id="IPR051604">
    <property type="entry name" value="Ergot_Alk_Oxidoreductase"/>
</dbReference>
<organism evidence="2 3">
    <name type="scientific">Chitinophaga filiformis</name>
    <name type="common">Myxococcus filiformis</name>
    <name type="synonym">Flexibacter filiformis</name>
    <dbReference type="NCBI Taxonomy" id="104663"/>
    <lineage>
        <taxon>Bacteria</taxon>
        <taxon>Pseudomonadati</taxon>
        <taxon>Bacteroidota</taxon>
        <taxon>Chitinophagia</taxon>
        <taxon>Chitinophagales</taxon>
        <taxon>Chitinophagaceae</taxon>
        <taxon>Chitinophaga</taxon>
    </lineage>
</organism>
<reference evidence="2 3" key="1">
    <citation type="submission" date="2022-04" db="EMBL/GenBank/DDBJ databases">
        <title>The arsenic-methylating capacity of Chitinophaga filiformis YT5 during chitin decomposition.</title>
        <authorList>
            <person name="Chen G."/>
            <person name="Liang Y."/>
        </authorList>
    </citation>
    <scope>NUCLEOTIDE SEQUENCE [LARGE SCALE GENOMIC DNA]</scope>
    <source>
        <strain evidence="2 3">YT5</strain>
    </source>
</reference>
<dbReference type="EMBL" id="CP095855">
    <property type="protein sequence ID" value="UPK68702.1"/>
    <property type="molecule type" value="Genomic_DNA"/>
</dbReference>
<feature type="domain" description="NAD(P)-binding" evidence="1">
    <location>
        <begin position="7"/>
        <end position="114"/>
    </location>
</feature>
<dbReference type="Proteomes" id="UP000830198">
    <property type="component" value="Chromosome"/>
</dbReference>
<dbReference type="InterPro" id="IPR036291">
    <property type="entry name" value="NAD(P)-bd_dom_sf"/>
</dbReference>
<dbReference type="Pfam" id="PF13460">
    <property type="entry name" value="NAD_binding_10"/>
    <property type="match status" value="1"/>
</dbReference>
<dbReference type="PANTHER" id="PTHR43162">
    <property type="match status" value="1"/>
</dbReference>
<dbReference type="Gene3D" id="3.90.25.10">
    <property type="entry name" value="UDP-galactose 4-epimerase, domain 1"/>
    <property type="match status" value="1"/>
</dbReference>
<evidence type="ECO:0000313" key="2">
    <source>
        <dbReference type="EMBL" id="UPK68702.1"/>
    </source>
</evidence>